<feature type="non-terminal residue" evidence="1">
    <location>
        <position position="241"/>
    </location>
</feature>
<sequence>QYNKDLDRILKKSSISSSKKRSKRLENLCKETKIPDKTDIFKKIKYPVVKVNKRAALITPQFEETKQFLQSLNIPCDELHIYPRVQQLSKEEILNCVKKLKEINIHSIFCLYLIEHICVEQDRRIKDLTAKRKPFRLPLTSFLQVKAYQQLCQSLDIPDLNIRNLLERLAEIGLYFDILELSKKVKKLRDVGADPEDILSNLDVLQGYELFDEKIELYKKSSYVGIGTFPTHLFLCKTMTS</sequence>
<evidence type="ECO:0000313" key="1">
    <source>
        <dbReference type="EMBL" id="CEK73883.1"/>
    </source>
</evidence>
<proteinExistence type="predicted"/>
<dbReference type="AlphaFoldDB" id="A0A0B6ZZ54"/>
<feature type="non-terminal residue" evidence="1">
    <location>
        <position position="1"/>
    </location>
</feature>
<gene>
    <name evidence="1" type="primary">ORF88731</name>
</gene>
<dbReference type="EMBL" id="HACG01027018">
    <property type="protein sequence ID" value="CEK73883.1"/>
    <property type="molecule type" value="Transcribed_RNA"/>
</dbReference>
<name>A0A0B6ZZ54_9EUPU</name>
<reference evidence="1" key="1">
    <citation type="submission" date="2014-12" db="EMBL/GenBank/DDBJ databases">
        <title>Insight into the proteome of Arion vulgaris.</title>
        <authorList>
            <person name="Aradska J."/>
            <person name="Bulat T."/>
            <person name="Smidak R."/>
            <person name="Sarate P."/>
            <person name="Gangsoo J."/>
            <person name="Sialana F."/>
            <person name="Bilban M."/>
            <person name="Lubec G."/>
        </authorList>
    </citation>
    <scope>NUCLEOTIDE SEQUENCE</scope>
    <source>
        <tissue evidence="1">Skin</tissue>
    </source>
</reference>
<organism evidence="1">
    <name type="scientific">Arion vulgaris</name>
    <dbReference type="NCBI Taxonomy" id="1028688"/>
    <lineage>
        <taxon>Eukaryota</taxon>
        <taxon>Metazoa</taxon>
        <taxon>Spiralia</taxon>
        <taxon>Lophotrochozoa</taxon>
        <taxon>Mollusca</taxon>
        <taxon>Gastropoda</taxon>
        <taxon>Heterobranchia</taxon>
        <taxon>Euthyneura</taxon>
        <taxon>Panpulmonata</taxon>
        <taxon>Eupulmonata</taxon>
        <taxon>Stylommatophora</taxon>
        <taxon>Helicina</taxon>
        <taxon>Arionoidea</taxon>
        <taxon>Arionidae</taxon>
        <taxon>Arion</taxon>
    </lineage>
</organism>
<accession>A0A0B6ZZ54</accession>
<protein>
    <submittedName>
        <fullName evidence="1">Uncharacterized protein</fullName>
    </submittedName>
</protein>